<feature type="compositionally biased region" description="Polar residues" evidence="5">
    <location>
        <begin position="260"/>
        <end position="282"/>
    </location>
</feature>
<dbReference type="InterPro" id="IPR036236">
    <property type="entry name" value="Znf_C2H2_sf"/>
</dbReference>
<keyword evidence="4" id="KW-0862">Zinc</keyword>
<evidence type="ECO:0000256" key="2">
    <source>
        <dbReference type="ARBA" id="ARBA00022723"/>
    </source>
</evidence>
<dbReference type="Pfam" id="PF25088">
    <property type="entry name" value="GPKOW_C"/>
    <property type="match status" value="1"/>
</dbReference>
<dbReference type="Gene3D" id="2.30.30.140">
    <property type="match status" value="1"/>
</dbReference>
<evidence type="ECO:0000256" key="4">
    <source>
        <dbReference type="ARBA" id="ARBA00022833"/>
    </source>
</evidence>
<keyword evidence="3" id="KW-0863">Zinc-finger</keyword>
<evidence type="ECO:0000256" key="1">
    <source>
        <dbReference type="ARBA" id="ARBA00008517"/>
    </source>
</evidence>
<evidence type="ECO:0000313" key="7">
    <source>
        <dbReference type="EMBL" id="CAE0461343.1"/>
    </source>
</evidence>
<feature type="region of interest" description="Disordered" evidence="5">
    <location>
        <begin position="216"/>
        <end position="292"/>
    </location>
</feature>
<evidence type="ECO:0000256" key="5">
    <source>
        <dbReference type="SAM" id="MobiDB-lite"/>
    </source>
</evidence>
<feature type="domain" description="C2H2-type" evidence="6">
    <location>
        <begin position="28"/>
        <end position="50"/>
    </location>
</feature>
<dbReference type="InterPro" id="IPR013087">
    <property type="entry name" value="Znf_C2H2_type"/>
</dbReference>
<dbReference type="Pfam" id="PF10357">
    <property type="entry name" value="WH_KIN17"/>
    <property type="match status" value="1"/>
</dbReference>
<organism evidence="7">
    <name type="scientific">Chaetoceros debilis</name>
    <dbReference type="NCBI Taxonomy" id="122233"/>
    <lineage>
        <taxon>Eukaryota</taxon>
        <taxon>Sar</taxon>
        <taxon>Stramenopiles</taxon>
        <taxon>Ochrophyta</taxon>
        <taxon>Bacillariophyta</taxon>
        <taxon>Coscinodiscophyceae</taxon>
        <taxon>Chaetocerotophycidae</taxon>
        <taxon>Chaetocerotales</taxon>
        <taxon>Chaetocerotaceae</taxon>
        <taxon>Chaetoceros</taxon>
    </lineage>
</organism>
<dbReference type="GO" id="GO:0008270">
    <property type="term" value="F:zinc ion binding"/>
    <property type="evidence" value="ECO:0007669"/>
    <property type="project" value="UniProtKB-KW"/>
</dbReference>
<dbReference type="SMART" id="SM01253">
    <property type="entry name" value="Kin17_mid"/>
    <property type="match status" value="1"/>
</dbReference>
<evidence type="ECO:0000259" key="6">
    <source>
        <dbReference type="PROSITE" id="PS00028"/>
    </source>
</evidence>
<name>A0A7S3Q0J2_9STRA</name>
<dbReference type="EMBL" id="HBIO01008132">
    <property type="protein sequence ID" value="CAE0461343.1"/>
    <property type="molecule type" value="Transcribed_RNA"/>
</dbReference>
<dbReference type="InterPro" id="IPR037321">
    <property type="entry name" value="KIN17-like"/>
</dbReference>
<dbReference type="InterPro" id="IPR038254">
    <property type="entry name" value="KIN17_WH-like_sf"/>
</dbReference>
<dbReference type="Gene3D" id="1.10.10.2030">
    <property type="entry name" value="DNA/RNA-binding protein Kin17, conserved domain"/>
    <property type="match status" value="1"/>
</dbReference>
<accession>A0A7S3Q0J2</accession>
<protein>
    <recommendedName>
        <fullName evidence="6">C2H2-type domain-containing protein</fullName>
    </recommendedName>
</protein>
<dbReference type="AlphaFoldDB" id="A0A7S3Q0J2"/>
<reference evidence="7" key="1">
    <citation type="submission" date="2021-01" db="EMBL/GenBank/DDBJ databases">
        <authorList>
            <person name="Corre E."/>
            <person name="Pelletier E."/>
            <person name="Niang G."/>
            <person name="Scheremetjew M."/>
            <person name="Finn R."/>
            <person name="Kale V."/>
            <person name="Holt S."/>
            <person name="Cochrane G."/>
            <person name="Meng A."/>
            <person name="Brown T."/>
            <person name="Cohen L."/>
        </authorList>
    </citation>
    <scope>NUCLEOTIDE SEQUENCE</scope>
    <source>
        <strain evidence="7">MM31A-1</strain>
    </source>
</reference>
<dbReference type="InterPro" id="IPR019447">
    <property type="entry name" value="DNA/RNA-bd_Kin17_WH-like_dom"/>
</dbReference>
<gene>
    <name evidence="7" type="ORF">CDEB00056_LOCUS6184</name>
</gene>
<dbReference type="InterPro" id="IPR056767">
    <property type="entry name" value="C2H2-Znf_KIN17"/>
</dbReference>
<comment type="similarity">
    <text evidence="1">Belongs to the KIN17 family.</text>
</comment>
<keyword evidence="2" id="KW-0479">Metal-binding</keyword>
<dbReference type="Pfam" id="PF25095">
    <property type="entry name" value="C2H2-zf_KIN17"/>
    <property type="match status" value="1"/>
</dbReference>
<evidence type="ECO:0000256" key="3">
    <source>
        <dbReference type="ARBA" id="ARBA00022771"/>
    </source>
</evidence>
<dbReference type="Gene3D" id="2.30.30.30">
    <property type="match status" value="1"/>
</dbReference>
<dbReference type="GO" id="GO:0006974">
    <property type="term" value="P:DNA damage response"/>
    <property type="evidence" value="ECO:0007669"/>
    <property type="project" value="TreeGrafter"/>
</dbReference>
<proteinExistence type="inferred from homology"/>
<dbReference type="GO" id="GO:0006260">
    <property type="term" value="P:DNA replication"/>
    <property type="evidence" value="ECO:0007669"/>
    <property type="project" value="TreeGrafter"/>
</dbReference>
<dbReference type="PANTHER" id="PTHR12805:SF0">
    <property type="entry name" value="DNA_RNA-BINDING PROTEIN KIN17"/>
    <property type="match status" value="1"/>
</dbReference>
<dbReference type="SUPFAM" id="SSF57667">
    <property type="entry name" value="beta-beta-alpha zinc fingers"/>
    <property type="match status" value="1"/>
</dbReference>
<dbReference type="GO" id="GO:0003690">
    <property type="term" value="F:double-stranded DNA binding"/>
    <property type="evidence" value="ECO:0007669"/>
    <property type="project" value="TreeGrafter"/>
</dbReference>
<dbReference type="PANTHER" id="PTHR12805">
    <property type="entry name" value="KIN17 KIN, ANTIGENIC DETERMINANT OF RECA PROTEIN HOMOLOG"/>
    <property type="match status" value="1"/>
</dbReference>
<dbReference type="GO" id="GO:0005634">
    <property type="term" value="C:nucleus"/>
    <property type="evidence" value="ECO:0007669"/>
    <property type="project" value="TreeGrafter"/>
</dbReference>
<dbReference type="FunFam" id="1.10.10.2030:FF:000001">
    <property type="entry name" value="DNA/RNA-binding protein KIN17, putative"/>
    <property type="match status" value="1"/>
</dbReference>
<sequence>MPKAEKGTPKDIANRMKSKGLQKLKFYCQMCSKQCRDENGFKCHLTSESHMRSMKLFCSNSSGMLDSFSAEFETTYLDTLYRRHRTKKCNANNIYQEMIQDKDHMHMNATKWTTLSDFVQYLGKNGKCVVEETERGWYVTFIERDPEILAQQENYKRRVESEKVEENKFKKRMEIQRMEAAKLMDRAGVGIKVEASKMDRGDTDGPIALSLLSAKDSSKKKNAKKKRLGITFGGDSDESDTEEEAARNGGKGQKMEPYSYPTSNSNSKIQTPAASMINGNDTQSRKRKSDKMLLEEKDSTADDGDSTNIQNVKASTSSRVPDRFEDVRKKNWIRRDILVRIISKKVSKGKYYKRKAIVNKVHQKYIAEVEILDSGPDENDGGDILEVDQDYLETVVPKIGKKVMILNGRGRGMLATLISSNSDKYRGNLELLDDDDGVILKKVDFDDISKAV</sequence>
<feature type="compositionally biased region" description="Basic residues" evidence="5">
    <location>
        <begin position="218"/>
        <end position="228"/>
    </location>
</feature>
<dbReference type="PROSITE" id="PS00028">
    <property type="entry name" value="ZINC_FINGER_C2H2_1"/>
    <property type="match status" value="1"/>
</dbReference>
<dbReference type="InterPro" id="IPR014722">
    <property type="entry name" value="Rib_uL2_dom2"/>
</dbReference>